<dbReference type="EMBL" id="PKUN01000014">
    <property type="protein sequence ID" value="PLX61497.1"/>
    <property type="molecule type" value="Genomic_DNA"/>
</dbReference>
<dbReference type="Pfam" id="PF16074">
    <property type="entry name" value="PilW"/>
    <property type="match status" value="1"/>
</dbReference>
<dbReference type="GO" id="GO:0043683">
    <property type="term" value="P:type IV pilus assembly"/>
    <property type="evidence" value="ECO:0007669"/>
    <property type="project" value="InterPro"/>
</dbReference>
<gene>
    <name evidence="1" type="ORF">C0630_10015</name>
</gene>
<dbReference type="Proteomes" id="UP000235015">
    <property type="component" value="Unassembled WGS sequence"/>
</dbReference>
<dbReference type="AlphaFoldDB" id="A0A2N6CW60"/>
<protein>
    <recommendedName>
        <fullName evidence="3">Prepilin-type N-terminal cleavage/methylation domain-containing protein</fullName>
    </recommendedName>
</protein>
<dbReference type="InterPro" id="IPR012902">
    <property type="entry name" value="N_methyl_site"/>
</dbReference>
<proteinExistence type="predicted"/>
<evidence type="ECO:0008006" key="3">
    <source>
        <dbReference type="Google" id="ProtNLM"/>
    </source>
</evidence>
<comment type="caution">
    <text evidence="1">The sequence shown here is derived from an EMBL/GenBank/DDBJ whole genome shotgun (WGS) entry which is preliminary data.</text>
</comment>
<organism evidence="1 2">
    <name type="scientific">Sedimenticola selenatireducens</name>
    <dbReference type="NCBI Taxonomy" id="191960"/>
    <lineage>
        <taxon>Bacteria</taxon>
        <taxon>Pseudomonadati</taxon>
        <taxon>Pseudomonadota</taxon>
        <taxon>Gammaproteobacteria</taxon>
        <taxon>Chromatiales</taxon>
        <taxon>Sedimenticolaceae</taxon>
        <taxon>Sedimenticola</taxon>
    </lineage>
</organism>
<name>A0A2N6CW60_9GAMM</name>
<sequence>MKPLHATLPSSIRGLTLVEIMIALVLSLLLSAGDIQIYLSNKTSYETSEALSRIQENGRFAIEFLTKEIRMAGFVGCSVAKIANSVDDTTGNWKYDFNNSVLGFDGGNSTFPSEIASNVISGSDAIVISRGDDTDLYIESHVASSATIHLTSNHDIKQGEILMIADCLNSQAGIFQMSNVNTNNTIDVVDHNTGSGTTPGNCTKILKGSFDCSDLSGAVSADYNEESKLLRMKNSIFYIANGRNNSQGTAIPSLYHTYLAAGGGNAVALTEELLEGIENFQILYGIDTDATADGVANSYVTANNVTDWDEVTSVRLFLLARSIEPTGGGVKPYTYMGTTSTSHTDRYVRRQFTATIQVRNHGLDL</sequence>
<evidence type="ECO:0000313" key="1">
    <source>
        <dbReference type="EMBL" id="PLX61497.1"/>
    </source>
</evidence>
<accession>A0A2N6CW60</accession>
<reference evidence="1 2" key="1">
    <citation type="submission" date="2017-11" db="EMBL/GenBank/DDBJ databases">
        <title>Genome-resolved metagenomics identifies genetic mobility, metabolic interactions, and unexpected diversity in perchlorate-reducing communities.</title>
        <authorList>
            <person name="Barnum T.P."/>
            <person name="Figueroa I.A."/>
            <person name="Carlstrom C.I."/>
            <person name="Lucas L.N."/>
            <person name="Engelbrektson A.L."/>
            <person name="Coates J.D."/>
        </authorList>
    </citation>
    <scope>NUCLEOTIDE SEQUENCE [LARGE SCALE GENOMIC DNA]</scope>
    <source>
        <strain evidence="1">BM301</strain>
    </source>
</reference>
<dbReference type="Pfam" id="PF07963">
    <property type="entry name" value="N_methyl"/>
    <property type="match status" value="1"/>
</dbReference>
<dbReference type="RefSeq" id="WP_273439197.1">
    <property type="nucleotide sequence ID" value="NZ_PKUN01000014.1"/>
</dbReference>
<dbReference type="InterPro" id="IPR032092">
    <property type="entry name" value="PilW"/>
</dbReference>
<evidence type="ECO:0000313" key="2">
    <source>
        <dbReference type="Proteomes" id="UP000235015"/>
    </source>
</evidence>